<dbReference type="CDD" id="cd04301">
    <property type="entry name" value="NAT_SF"/>
    <property type="match status" value="1"/>
</dbReference>
<evidence type="ECO:0000313" key="2">
    <source>
        <dbReference type="EMBL" id="MBP0457515.1"/>
    </source>
</evidence>
<protein>
    <submittedName>
        <fullName evidence="2">GNAT family N-acetyltransferase</fullName>
    </submittedName>
</protein>
<dbReference type="EMBL" id="JAGIQL010000023">
    <property type="protein sequence ID" value="MBP0457515.1"/>
    <property type="molecule type" value="Genomic_DNA"/>
</dbReference>
<accession>A0A940M7C4</accession>
<dbReference type="Proteomes" id="UP000670475">
    <property type="component" value="Unassembled WGS sequence"/>
</dbReference>
<dbReference type="RefSeq" id="WP_209339284.1">
    <property type="nucleotide sequence ID" value="NZ_JAGIQL010000023.1"/>
</dbReference>
<keyword evidence="3" id="KW-1185">Reference proteome</keyword>
<reference evidence="2" key="1">
    <citation type="submission" date="2021-03" db="EMBL/GenBank/DDBJ databases">
        <title>Whole genome sequence of Streptomyces bomunensis MMS17-BM035.</title>
        <authorList>
            <person name="Lee J.H."/>
        </authorList>
    </citation>
    <scope>NUCLEOTIDE SEQUENCE</scope>
    <source>
        <strain evidence="2">MMS17-BM035</strain>
    </source>
</reference>
<dbReference type="Pfam" id="PF00583">
    <property type="entry name" value="Acetyltransf_1"/>
    <property type="match status" value="1"/>
</dbReference>
<organism evidence="2 3">
    <name type="scientific">Streptomyces montanisoli</name>
    <dbReference type="NCBI Taxonomy" id="2798581"/>
    <lineage>
        <taxon>Bacteria</taxon>
        <taxon>Bacillati</taxon>
        <taxon>Actinomycetota</taxon>
        <taxon>Actinomycetes</taxon>
        <taxon>Kitasatosporales</taxon>
        <taxon>Streptomycetaceae</taxon>
        <taxon>Streptomyces</taxon>
    </lineage>
</organism>
<dbReference type="GO" id="GO:0016747">
    <property type="term" value="F:acyltransferase activity, transferring groups other than amino-acyl groups"/>
    <property type="evidence" value="ECO:0007669"/>
    <property type="project" value="InterPro"/>
</dbReference>
<name>A0A940M7C4_9ACTN</name>
<gene>
    <name evidence="2" type="ORF">JFN87_08390</name>
</gene>
<feature type="domain" description="N-acetyltransferase" evidence="1">
    <location>
        <begin position="9"/>
        <end position="169"/>
    </location>
</feature>
<dbReference type="Gene3D" id="3.40.630.30">
    <property type="match status" value="1"/>
</dbReference>
<dbReference type="PROSITE" id="PS51186">
    <property type="entry name" value="GNAT"/>
    <property type="match status" value="1"/>
</dbReference>
<evidence type="ECO:0000259" key="1">
    <source>
        <dbReference type="PROSITE" id="PS51186"/>
    </source>
</evidence>
<evidence type="ECO:0000313" key="3">
    <source>
        <dbReference type="Proteomes" id="UP000670475"/>
    </source>
</evidence>
<sequence>MDHDIAEDIHVRHVREDDWDAIVVLESRAYAAAGLSEGRAALRSRVRASPSTCFVLHTGRRLAGYLLALPYPEARFPDLAKAEDVAFDSRNLHLHDIVIAEDLRRGGLAGRLVGRLTATAAERGYEQISLVAVSGSETFWSAQGFTAHDGVLPPGGYGDKAVYMYRAVGAAGVPSAPSRDEEG</sequence>
<dbReference type="InterPro" id="IPR000182">
    <property type="entry name" value="GNAT_dom"/>
</dbReference>
<proteinExistence type="predicted"/>
<dbReference type="AlphaFoldDB" id="A0A940M7C4"/>
<dbReference type="SUPFAM" id="SSF55729">
    <property type="entry name" value="Acyl-CoA N-acyltransferases (Nat)"/>
    <property type="match status" value="1"/>
</dbReference>
<dbReference type="InterPro" id="IPR016181">
    <property type="entry name" value="Acyl_CoA_acyltransferase"/>
</dbReference>
<comment type="caution">
    <text evidence="2">The sequence shown here is derived from an EMBL/GenBank/DDBJ whole genome shotgun (WGS) entry which is preliminary data.</text>
</comment>